<feature type="region of interest" description="Disordered" evidence="1">
    <location>
        <begin position="16"/>
        <end position="52"/>
    </location>
</feature>
<dbReference type="Proteomes" id="UP000549695">
    <property type="component" value="Unassembled WGS sequence"/>
</dbReference>
<dbReference type="GeneID" id="98054116"/>
<name>A0A852WFK3_PSEA5</name>
<evidence type="ECO:0000256" key="1">
    <source>
        <dbReference type="SAM" id="MobiDB-lite"/>
    </source>
</evidence>
<proteinExistence type="predicted"/>
<dbReference type="RefSeq" id="WP_179762101.1">
    <property type="nucleotide sequence ID" value="NZ_BAAAJZ010000006.1"/>
</dbReference>
<gene>
    <name evidence="2" type="ORF">HDA37_004437</name>
</gene>
<protein>
    <submittedName>
        <fullName evidence="2">Uncharacterized protein</fullName>
    </submittedName>
</protein>
<dbReference type="EMBL" id="JACCCZ010000001">
    <property type="protein sequence ID" value="NYG04152.1"/>
    <property type="molecule type" value="Genomic_DNA"/>
</dbReference>
<evidence type="ECO:0000313" key="2">
    <source>
        <dbReference type="EMBL" id="NYG04152.1"/>
    </source>
</evidence>
<dbReference type="AlphaFoldDB" id="A0A852WFK3"/>
<accession>A0A852WFK3</accession>
<evidence type="ECO:0000313" key="3">
    <source>
        <dbReference type="Proteomes" id="UP000549695"/>
    </source>
</evidence>
<organism evidence="2 3">
    <name type="scientific">Pseudonocardia alni</name>
    <name type="common">Amycolata alni</name>
    <dbReference type="NCBI Taxonomy" id="33907"/>
    <lineage>
        <taxon>Bacteria</taxon>
        <taxon>Bacillati</taxon>
        <taxon>Actinomycetota</taxon>
        <taxon>Actinomycetes</taxon>
        <taxon>Pseudonocardiales</taxon>
        <taxon>Pseudonocardiaceae</taxon>
        <taxon>Pseudonocardia</taxon>
    </lineage>
</organism>
<keyword evidence="3" id="KW-1185">Reference proteome</keyword>
<comment type="caution">
    <text evidence="2">The sequence shown here is derived from an EMBL/GenBank/DDBJ whole genome shotgun (WGS) entry which is preliminary data.</text>
</comment>
<reference evidence="2 3" key="1">
    <citation type="submission" date="2020-07" db="EMBL/GenBank/DDBJ databases">
        <title>Sequencing the genomes of 1000 actinobacteria strains.</title>
        <authorList>
            <person name="Klenk H.-P."/>
        </authorList>
    </citation>
    <scope>NUCLEOTIDE SEQUENCE [LARGE SCALE GENOMIC DNA]</scope>
    <source>
        <strain evidence="2 3">DSM 44749</strain>
    </source>
</reference>
<sequence length="117" mass="12150">MVAAYGLAGDPVDVGQAVQPAAGQDEHTPAGADVNRAQTQSHPFPHDPAATSFGGVVRGLRCGLLSRSVIPEEVEDAAHVSERVKMMARPAPARGQPARRSWPPRPVAALLASVIAT</sequence>